<protein>
    <submittedName>
        <fullName evidence="5">AraC family transcriptional regulator</fullName>
    </submittedName>
</protein>
<evidence type="ECO:0000259" key="4">
    <source>
        <dbReference type="PROSITE" id="PS01124"/>
    </source>
</evidence>
<accession>A0ABW9RLF8</accession>
<evidence type="ECO:0000313" key="6">
    <source>
        <dbReference type="Proteomes" id="UP000798808"/>
    </source>
</evidence>
<reference evidence="5 6" key="1">
    <citation type="submission" date="2019-02" db="EMBL/GenBank/DDBJ databases">
        <authorList>
            <person name="Goldberg S.R."/>
            <person name="Haltli B.A."/>
            <person name="Correa H."/>
            <person name="Russell K.G."/>
        </authorList>
    </citation>
    <scope>NUCLEOTIDE SEQUENCE [LARGE SCALE GENOMIC DNA]</scope>
    <source>
        <strain evidence="5 6">JCM 16186</strain>
    </source>
</reference>
<dbReference type="InterPro" id="IPR009057">
    <property type="entry name" value="Homeodomain-like_sf"/>
</dbReference>
<dbReference type="RefSeq" id="WP_155169572.1">
    <property type="nucleotide sequence ID" value="NZ_BAAAFL010000053.1"/>
</dbReference>
<evidence type="ECO:0000256" key="2">
    <source>
        <dbReference type="ARBA" id="ARBA00023125"/>
    </source>
</evidence>
<keyword evidence="6" id="KW-1185">Reference proteome</keyword>
<dbReference type="PANTHER" id="PTHR43280">
    <property type="entry name" value="ARAC-FAMILY TRANSCRIPTIONAL REGULATOR"/>
    <property type="match status" value="1"/>
</dbReference>
<dbReference type="EMBL" id="SMLW01000354">
    <property type="protein sequence ID" value="MTI24035.1"/>
    <property type="molecule type" value="Genomic_DNA"/>
</dbReference>
<keyword evidence="2" id="KW-0238">DNA-binding</keyword>
<proteinExistence type="predicted"/>
<dbReference type="Proteomes" id="UP000798808">
    <property type="component" value="Unassembled WGS sequence"/>
</dbReference>
<sequence>MTNNFITKAPDNHHLSTLVDYYFYINIPVEDLILAEEYVIPFPRITFGYFFDHPFLVTNHDLGESRTVKMVISRISAHNITVKPQTDRVKIIGAHARPHILAHLTDEPIEEMDWLINTQELFQNKAMGFQDEIENCATPDQMFKVIEQTFLDSLLVKDLSIISGALEVIEEYSGEVSLKQVASKLKVTDRTLRSWFHKSIGCAPKEYIDLVRLKCAIYKMKFSDSTLTNISHDSSYCDQAHFIKTLKRITGKSPKRLRKDMPDFRFLQF</sequence>
<comment type="caution">
    <text evidence="5">The sequence shown here is derived from an EMBL/GenBank/DDBJ whole genome shotgun (WGS) entry which is preliminary data.</text>
</comment>
<evidence type="ECO:0000313" key="5">
    <source>
        <dbReference type="EMBL" id="MTI24035.1"/>
    </source>
</evidence>
<keyword evidence="3" id="KW-0804">Transcription</keyword>
<dbReference type="SMART" id="SM00342">
    <property type="entry name" value="HTH_ARAC"/>
    <property type="match status" value="1"/>
</dbReference>
<dbReference type="InterPro" id="IPR018060">
    <property type="entry name" value="HTH_AraC"/>
</dbReference>
<dbReference type="Gene3D" id="1.10.10.60">
    <property type="entry name" value="Homeodomain-like"/>
    <property type="match status" value="1"/>
</dbReference>
<evidence type="ECO:0000256" key="1">
    <source>
        <dbReference type="ARBA" id="ARBA00023015"/>
    </source>
</evidence>
<dbReference type="SUPFAM" id="SSF46689">
    <property type="entry name" value="Homeodomain-like"/>
    <property type="match status" value="1"/>
</dbReference>
<keyword evidence="1" id="KW-0805">Transcription regulation</keyword>
<dbReference type="PROSITE" id="PS01124">
    <property type="entry name" value="HTH_ARAC_FAMILY_2"/>
    <property type="match status" value="1"/>
</dbReference>
<feature type="domain" description="HTH araC/xylS-type" evidence="4">
    <location>
        <begin position="163"/>
        <end position="260"/>
    </location>
</feature>
<dbReference type="Pfam" id="PF12833">
    <property type="entry name" value="HTH_18"/>
    <property type="match status" value="1"/>
</dbReference>
<evidence type="ECO:0000256" key="3">
    <source>
        <dbReference type="ARBA" id="ARBA00023163"/>
    </source>
</evidence>
<organism evidence="5 6">
    <name type="scientific">Fulvivirga kasyanovii</name>
    <dbReference type="NCBI Taxonomy" id="396812"/>
    <lineage>
        <taxon>Bacteria</taxon>
        <taxon>Pseudomonadati</taxon>
        <taxon>Bacteroidota</taxon>
        <taxon>Cytophagia</taxon>
        <taxon>Cytophagales</taxon>
        <taxon>Fulvivirgaceae</taxon>
        <taxon>Fulvivirga</taxon>
    </lineage>
</organism>
<gene>
    <name evidence="5" type="ORF">E1163_03660</name>
</gene>
<dbReference type="PANTHER" id="PTHR43280:SF28">
    <property type="entry name" value="HTH-TYPE TRANSCRIPTIONAL ACTIVATOR RHAS"/>
    <property type="match status" value="1"/>
</dbReference>
<name>A0ABW9RLF8_9BACT</name>